<dbReference type="EMBL" id="CP059491">
    <property type="protein sequence ID" value="QMT00666.1"/>
    <property type="molecule type" value="Genomic_DNA"/>
</dbReference>
<dbReference type="KEGG" id="gji:H1R19_17475"/>
<dbReference type="RefSeq" id="WP_188328670.1">
    <property type="nucleotide sequence ID" value="NZ_CP059491.1"/>
</dbReference>
<gene>
    <name evidence="1" type="ORF">H1R19_17475</name>
</gene>
<evidence type="ECO:0000313" key="2">
    <source>
        <dbReference type="Proteomes" id="UP000515663"/>
    </source>
</evidence>
<protein>
    <submittedName>
        <fullName evidence="1">Uncharacterized protein</fullName>
    </submittedName>
</protein>
<accession>A0A7D7QNF0</accession>
<sequence length="156" mass="17239">MAVLFGPTEHLRQQPAEERHLEIDVIDAGDLQAASAHSRARDGSVSGLPRWPLLRIDTRPAAWLQPSRTAFHLPARPGYLASLVHDARLLGIARGALIVVDEHVDVSRLREHVIEELSERGDYQVRDRLPGWEPVITQSNCGTPLSVAHSVEESPS</sequence>
<name>A0A7D7QNF0_9ACTN</name>
<dbReference type="Proteomes" id="UP000515663">
    <property type="component" value="Chromosome"/>
</dbReference>
<organism evidence="1 2">
    <name type="scientific">Gordonia jinghuaiqii</name>
    <dbReference type="NCBI Taxonomy" id="2758710"/>
    <lineage>
        <taxon>Bacteria</taxon>
        <taxon>Bacillati</taxon>
        <taxon>Actinomycetota</taxon>
        <taxon>Actinomycetes</taxon>
        <taxon>Mycobacteriales</taxon>
        <taxon>Gordoniaceae</taxon>
        <taxon>Gordonia</taxon>
    </lineage>
</organism>
<dbReference type="AlphaFoldDB" id="A0A7D7QNF0"/>
<proteinExistence type="predicted"/>
<evidence type="ECO:0000313" key="1">
    <source>
        <dbReference type="EMBL" id="QMT00666.1"/>
    </source>
</evidence>
<reference evidence="2" key="1">
    <citation type="submission" date="2020-07" db="EMBL/GenBank/DDBJ databases">
        <title>novel species isolated from the respiratory tract of Marmot.</title>
        <authorList>
            <person name="Zhang G."/>
        </authorList>
    </citation>
    <scope>NUCLEOTIDE SEQUENCE [LARGE SCALE GENOMIC DNA]</scope>
    <source>
        <strain evidence="2">686</strain>
    </source>
</reference>
<keyword evidence="2" id="KW-1185">Reference proteome</keyword>